<keyword evidence="3" id="KW-1185">Reference proteome</keyword>
<feature type="non-terminal residue" evidence="2">
    <location>
        <position position="548"/>
    </location>
</feature>
<accession>A0A176S793</accession>
<dbReference type="Gene3D" id="3.40.50.150">
    <property type="entry name" value="Vaccinia Virus protein VP39"/>
    <property type="match status" value="1"/>
</dbReference>
<evidence type="ECO:0000313" key="3">
    <source>
        <dbReference type="Proteomes" id="UP000076962"/>
    </source>
</evidence>
<keyword evidence="1" id="KW-0472">Membrane</keyword>
<feature type="transmembrane region" description="Helical" evidence="1">
    <location>
        <begin position="443"/>
        <end position="464"/>
    </location>
</feature>
<evidence type="ECO:0000256" key="1">
    <source>
        <dbReference type="SAM" id="Phobius"/>
    </source>
</evidence>
<dbReference type="SUPFAM" id="SSF53335">
    <property type="entry name" value="S-adenosyl-L-methionine-dependent methyltransferases"/>
    <property type="match status" value="1"/>
</dbReference>
<dbReference type="AlphaFoldDB" id="A0A176S793"/>
<reference evidence="2 3" key="1">
    <citation type="submission" date="2016-05" db="EMBL/GenBank/DDBJ databases">
        <title>Single-cell genome of chain-forming Candidatus Thiomargarita nelsonii and comparison to other large sulfur-oxidizing bacteria.</title>
        <authorList>
            <person name="Winkel M."/>
            <person name="Salman V."/>
            <person name="Woyke T."/>
            <person name="Schulz-Vogt H."/>
            <person name="Richter M."/>
            <person name="Flood B."/>
            <person name="Bailey J."/>
            <person name="Amann R."/>
            <person name="Mussmann M."/>
        </authorList>
    </citation>
    <scope>NUCLEOTIDE SEQUENCE [LARGE SCALE GENOMIC DNA]</scope>
    <source>
        <strain evidence="2 3">THI036</strain>
    </source>
</reference>
<comment type="caution">
    <text evidence="2">The sequence shown here is derived from an EMBL/GenBank/DDBJ whole genome shotgun (WGS) entry which is preliminary data.</text>
</comment>
<feature type="transmembrane region" description="Helical" evidence="1">
    <location>
        <begin position="476"/>
        <end position="498"/>
    </location>
</feature>
<sequence>QEQSSPLGLLTVVENKKIPLRYAPGLSLNSTAFPPEQLGVFTDGDALSVINRYTGQKLNYLDFLTSALPYHLLDRPKVLLLGAGGGSDVLQALYHNASHTDAVELNPQIVNLVKQEYADFAGRLYDKVDIHIAEARGFVAGSKADYDLIQVALLDSFGASSAGLYALSENYLYTVEALEQFLAHLKPGGLLAITRWLKLPPRDSLKLFATAVTALENGGVKTPGEHLALIRGWKTSTLLIKKGAFTGQDIRRLRGFCEDRSFDVAYYPGISERVPNQYNLLSLPYFYKGAIALVGNAREDFITSYKYDISPATDDRPYFFNFFKWQLLPELFSKRGSGGMGLLEWGYPVLIATLMQAAIFSLLLILLTLLLIKSGEEVKRQKKRVFVYFLALGFAFLFVEMAFIQKFILFLSHPLYAVAVVLCAFLIFAGLGSRYSSRLRGHISVYIGIATFALLYLVLLPPLLQWLTPLPDFAKVLISLILIAPLAFWMGMPFPLGLSRLAPDLIPWAWAINGCASVVSAVLATVLAIHFGFTVVILLAVCLYGVAA</sequence>
<feature type="transmembrane region" description="Helical" evidence="1">
    <location>
        <begin position="345"/>
        <end position="373"/>
    </location>
</feature>
<gene>
    <name evidence="2" type="ORF">THIOM_000160</name>
</gene>
<evidence type="ECO:0000313" key="2">
    <source>
        <dbReference type="EMBL" id="OAD23992.1"/>
    </source>
</evidence>
<dbReference type="EMBL" id="LUTY01000060">
    <property type="protein sequence ID" value="OAD23992.1"/>
    <property type="molecule type" value="Genomic_DNA"/>
</dbReference>
<feature type="transmembrane region" description="Helical" evidence="1">
    <location>
        <begin position="529"/>
        <end position="547"/>
    </location>
</feature>
<dbReference type="CDD" id="cd02440">
    <property type="entry name" value="AdoMet_MTases"/>
    <property type="match status" value="1"/>
</dbReference>
<dbReference type="Pfam" id="PF01564">
    <property type="entry name" value="Spermine_synth"/>
    <property type="match status" value="1"/>
</dbReference>
<feature type="transmembrane region" description="Helical" evidence="1">
    <location>
        <begin position="505"/>
        <end position="523"/>
    </location>
</feature>
<dbReference type="InterPro" id="IPR029063">
    <property type="entry name" value="SAM-dependent_MTases_sf"/>
</dbReference>
<dbReference type="Proteomes" id="UP000076962">
    <property type="component" value="Unassembled WGS sequence"/>
</dbReference>
<feature type="transmembrane region" description="Helical" evidence="1">
    <location>
        <begin position="385"/>
        <end position="404"/>
    </location>
</feature>
<organism evidence="2 3">
    <name type="scientific">Candidatus Thiomargarita nelsonii</name>
    <dbReference type="NCBI Taxonomy" id="1003181"/>
    <lineage>
        <taxon>Bacteria</taxon>
        <taxon>Pseudomonadati</taxon>
        <taxon>Pseudomonadota</taxon>
        <taxon>Gammaproteobacteria</taxon>
        <taxon>Thiotrichales</taxon>
        <taxon>Thiotrichaceae</taxon>
        <taxon>Thiomargarita</taxon>
    </lineage>
</organism>
<feature type="non-terminal residue" evidence="2">
    <location>
        <position position="1"/>
    </location>
</feature>
<protein>
    <submittedName>
        <fullName evidence="2">Spermine synthase</fullName>
    </submittedName>
</protein>
<keyword evidence="1" id="KW-1133">Transmembrane helix</keyword>
<name>A0A176S793_9GAMM</name>
<feature type="transmembrane region" description="Helical" evidence="1">
    <location>
        <begin position="410"/>
        <end position="431"/>
    </location>
</feature>
<proteinExistence type="predicted"/>
<keyword evidence="1" id="KW-0812">Transmembrane</keyword>